<reference evidence="2 3" key="1">
    <citation type="submission" date="2018-04" db="EMBL/GenBank/DDBJ databases">
        <title>Marixanthomonas spongiae HN-E44 sp. nov., isolated from a marine sponge.</title>
        <authorList>
            <person name="Luo L."/>
            <person name="Zhuang L."/>
        </authorList>
    </citation>
    <scope>NUCLEOTIDE SEQUENCE [LARGE SCALE GENOMIC DNA]</scope>
    <source>
        <strain evidence="2 3">HN-E44</strain>
    </source>
</reference>
<evidence type="ECO:0000313" key="3">
    <source>
        <dbReference type="Proteomes" id="UP000245962"/>
    </source>
</evidence>
<dbReference type="Proteomes" id="UP000245962">
    <property type="component" value="Unassembled WGS sequence"/>
</dbReference>
<gene>
    <name evidence="2" type="ORF">DDV96_10500</name>
</gene>
<evidence type="ECO:0000256" key="1">
    <source>
        <dbReference type="SAM" id="SignalP"/>
    </source>
</evidence>
<evidence type="ECO:0008006" key="4">
    <source>
        <dbReference type="Google" id="ProtNLM"/>
    </source>
</evidence>
<dbReference type="EMBL" id="QEHR01000006">
    <property type="protein sequence ID" value="PVW14228.1"/>
    <property type="molecule type" value="Genomic_DNA"/>
</dbReference>
<comment type="caution">
    <text evidence="2">The sequence shown here is derived from an EMBL/GenBank/DDBJ whole genome shotgun (WGS) entry which is preliminary data.</text>
</comment>
<feature type="signal peptide" evidence="1">
    <location>
        <begin position="1"/>
        <end position="21"/>
    </location>
</feature>
<dbReference type="OrthoDB" id="1444001at2"/>
<dbReference type="AlphaFoldDB" id="A0A2U0HZG9"/>
<proteinExistence type="predicted"/>
<keyword evidence="1" id="KW-0732">Signal</keyword>
<sequence length="202" mass="22440">MQKSLLLTIMLSILFGQFLSAQINATTKEGKEVLLNEDGTWKYIEKREVSSDELNLECSELISTETDKMTGRSTTAAKETLIISEDGGKTGFGIYALNGSRYTILSIQAAGAGSCIDDDDTINILFRDGSRLELTNNGKFNCDAKMTLFFGGTFGNKKDLKELSTKEIETMRVWTSKSYVEKDFSSDQSNKLMQTLKCLSEK</sequence>
<organism evidence="2 3">
    <name type="scientific">Marixanthomonas spongiae</name>
    <dbReference type="NCBI Taxonomy" id="2174845"/>
    <lineage>
        <taxon>Bacteria</taxon>
        <taxon>Pseudomonadati</taxon>
        <taxon>Bacteroidota</taxon>
        <taxon>Flavobacteriia</taxon>
        <taxon>Flavobacteriales</taxon>
        <taxon>Flavobacteriaceae</taxon>
        <taxon>Marixanthomonas</taxon>
    </lineage>
</organism>
<protein>
    <recommendedName>
        <fullName evidence="4">DUF3157 family protein</fullName>
    </recommendedName>
</protein>
<keyword evidence="3" id="KW-1185">Reference proteome</keyword>
<evidence type="ECO:0000313" key="2">
    <source>
        <dbReference type="EMBL" id="PVW14228.1"/>
    </source>
</evidence>
<accession>A0A2U0HZG9</accession>
<name>A0A2U0HZG9_9FLAO</name>
<dbReference type="RefSeq" id="WP_116694718.1">
    <property type="nucleotide sequence ID" value="NZ_QEHR01000006.1"/>
</dbReference>
<feature type="chain" id="PRO_5015551893" description="DUF3157 family protein" evidence="1">
    <location>
        <begin position="22"/>
        <end position="202"/>
    </location>
</feature>